<name>A0AC35GU18_9BILA</name>
<dbReference type="WBParaSite" id="PS1159_v2.g8285.t1">
    <property type="protein sequence ID" value="PS1159_v2.g8285.t1"/>
    <property type="gene ID" value="PS1159_v2.g8285"/>
</dbReference>
<sequence length="415" mass="46459">MSHFEVFAGNKITVTSKILDSKSVAETFASGMEKKTEPFVLMNLKKVVEKYREWEREMPGIKPYYAVKCNDNIVLLKVLACLGAGFDCATKSEIDMILNGNIASPEQILYAHPIKTPEFLKYAYNLGIPRVTFDSKEELYKMKALSPEMEGILRISCCDKTAERQLKYKFGCDPVEGASKLLIIAKELGVKVVGVSVHVGSRCCDPTAYEKAIIYMRNIFDQGLSMGHPMTVVDIGGGFPGINSKKISLSAIGKCVIAALKKYFPEPQKYEFIAEPGRYFATTPFSAAAKIFGRVEVPANRITDNENDANKIGYLYYINDGTYMTFSCRHFDNIHPIGIPLTSKNESQQELFPATIWGPTCDSADLVESVSYHRKLNVGEWLYWEDIGAYSTATAVEFNGFPKARIYYFADEETM</sequence>
<protein>
    <submittedName>
        <fullName evidence="2">Ornithine decarboxylase</fullName>
    </submittedName>
</protein>
<reference evidence="2" key="1">
    <citation type="submission" date="2022-11" db="UniProtKB">
        <authorList>
            <consortium name="WormBaseParasite"/>
        </authorList>
    </citation>
    <scope>IDENTIFICATION</scope>
</reference>
<organism evidence="1 2">
    <name type="scientific">Panagrolaimus sp. PS1159</name>
    <dbReference type="NCBI Taxonomy" id="55785"/>
    <lineage>
        <taxon>Eukaryota</taxon>
        <taxon>Metazoa</taxon>
        <taxon>Ecdysozoa</taxon>
        <taxon>Nematoda</taxon>
        <taxon>Chromadorea</taxon>
        <taxon>Rhabditida</taxon>
        <taxon>Tylenchina</taxon>
        <taxon>Panagrolaimomorpha</taxon>
        <taxon>Panagrolaimoidea</taxon>
        <taxon>Panagrolaimidae</taxon>
        <taxon>Panagrolaimus</taxon>
    </lineage>
</organism>
<evidence type="ECO:0000313" key="2">
    <source>
        <dbReference type="WBParaSite" id="PS1159_v2.g8285.t1"/>
    </source>
</evidence>
<accession>A0AC35GU18</accession>
<evidence type="ECO:0000313" key="1">
    <source>
        <dbReference type="Proteomes" id="UP000887580"/>
    </source>
</evidence>
<dbReference type="Proteomes" id="UP000887580">
    <property type="component" value="Unplaced"/>
</dbReference>
<proteinExistence type="predicted"/>